<sequence>MQHVSAGLRLLVASLFLAWLPLLTIHPLAAAGYPQTIAALTRHGASVIRPVGRAEAVTVVSLVRASVSPNGSRTLPYTLTLSGSVSGLSAANFRVVTGSDQYPYINQITGSGARYTIEVGYGGRGSLPVQLILDNSTGVTPVLEGLPFAGETYLIDRTPPEPPRIGPTGAVKSPVTINGYAKPNSRVMIYDYPSRALRGTTTSDERGNWSLPPAPFEEGTYNVYGYLIDPSGSGSGESSQQFTVDNTPPQVTISGPTGSWTSANPIPFTINFSEGVRDFTASDIHVVGGTVSRFTGNGITHQVSVTPTSSTVQLSVPAGVAQDRADNGNLASTQFNVVYLAPVQVLGISRLDPPTTDAASVRYLVLFSARPNAASLTLNNFSLATTGLTGASLSSITGAGLAFEVTVNTGTGNGTLRLDLANSDGVMPGIANVPFAGETYTVQRPTAFRVVSTNPTRNALAARSANVAVTFAQPVNPTAASNVRVFSAQAGGRKASQVSTTASTVAVDPSTDFRPGETVSVVIPATVRSEGGGAAPPYVFQFTAQTTGGTGSFGGSADLAAGSGAHSVGAADLDGDGDLDLLTTNERGNTVSVGLNDGRGTYLPGPAVNVGRGPYHLATGDVDGDGDLDFVTANSSTIFPSTVSVRLNNGQGGFSSAQEVEVGRNPHGVALADVDGDGDLDLLADNYVANDQSAYSEVSVRLNDGTGRFSGTQQVRIGTRPLSLAVGDVDGDGDLDFVTANSNSTTASVRLNDGTGVFGGGVEVPVGANPENVALGDVDADGDLDLVTANAGSGQVNVHRNTGTGSFGASEPVAVGAYPVGLVLSDVDGDSDLDIVTANAGSNTASVRLNDGAGGFRAAADVAVGSTPSGLALADLDGDGDVDLATGNSGSSSTSVRLNQNGSNATRVLASSRAPLAGLGERLQVYPNPAREQVQLLLPTALTAAMGPLQVTLYNSLGQVVLTRTTTTSAAATLPLALPALPAGIYRLQVRAGQQQQTSSLQIE</sequence>
<evidence type="ECO:0008006" key="7">
    <source>
        <dbReference type="Google" id="ProtNLM"/>
    </source>
</evidence>
<dbReference type="NCBIfam" id="TIGR04183">
    <property type="entry name" value="Por_Secre_tail"/>
    <property type="match status" value="1"/>
</dbReference>
<dbReference type="InterPro" id="IPR013517">
    <property type="entry name" value="FG-GAP"/>
</dbReference>
<reference evidence="5 6" key="1">
    <citation type="submission" date="2017-01" db="EMBL/GenBank/DDBJ databases">
        <title>A new Hymenobacter.</title>
        <authorList>
            <person name="Liang Y."/>
            <person name="Feng F."/>
        </authorList>
    </citation>
    <scope>NUCLEOTIDE SEQUENCE [LARGE SCALE GENOMIC DNA]</scope>
    <source>
        <strain evidence="5">MIMBbqt21</strain>
    </source>
</reference>
<dbReference type="InterPro" id="IPR013783">
    <property type="entry name" value="Ig-like_fold"/>
</dbReference>
<dbReference type="InterPro" id="IPR028994">
    <property type="entry name" value="Integrin_alpha_N"/>
</dbReference>
<dbReference type="RefSeq" id="WP_086596410.1">
    <property type="nucleotide sequence ID" value="NZ_MTSE01000018.1"/>
</dbReference>
<dbReference type="Pfam" id="PF13205">
    <property type="entry name" value="Big_5"/>
    <property type="match status" value="1"/>
</dbReference>
<feature type="domain" description="Bacterial Ig-like" evidence="4">
    <location>
        <begin position="245"/>
        <end position="336"/>
    </location>
</feature>
<proteinExistence type="predicted"/>
<dbReference type="AlphaFoldDB" id="A0A243W893"/>
<dbReference type="Pfam" id="PF19078">
    <property type="entry name" value="Big_12"/>
    <property type="match status" value="1"/>
</dbReference>
<dbReference type="Pfam" id="PF13517">
    <property type="entry name" value="FG-GAP_3"/>
    <property type="match status" value="4"/>
</dbReference>
<keyword evidence="1" id="KW-0732">Signal</keyword>
<dbReference type="Gene3D" id="2.60.40.10">
    <property type="entry name" value="Immunoglobulins"/>
    <property type="match status" value="1"/>
</dbReference>
<dbReference type="OrthoDB" id="890703at2"/>
<feature type="domain" description="Secretion system C-terminal sorting" evidence="3">
    <location>
        <begin position="925"/>
        <end position="1001"/>
    </location>
</feature>
<keyword evidence="6" id="KW-1185">Reference proteome</keyword>
<evidence type="ECO:0000313" key="5">
    <source>
        <dbReference type="EMBL" id="OUJ71131.1"/>
    </source>
</evidence>
<dbReference type="Proteomes" id="UP000194873">
    <property type="component" value="Unassembled WGS sequence"/>
</dbReference>
<protein>
    <recommendedName>
        <fullName evidence="7">SbsA Ig-like domain-containing protein</fullName>
    </recommendedName>
</protein>
<dbReference type="PANTHER" id="PTHR46580">
    <property type="entry name" value="SENSOR KINASE-RELATED"/>
    <property type="match status" value="1"/>
</dbReference>
<dbReference type="PANTHER" id="PTHR46580:SF2">
    <property type="entry name" value="MAM DOMAIN-CONTAINING PROTEIN"/>
    <property type="match status" value="1"/>
</dbReference>
<dbReference type="EMBL" id="MTSE01000018">
    <property type="protein sequence ID" value="OUJ71131.1"/>
    <property type="molecule type" value="Genomic_DNA"/>
</dbReference>
<evidence type="ECO:0000313" key="6">
    <source>
        <dbReference type="Proteomes" id="UP000194873"/>
    </source>
</evidence>
<evidence type="ECO:0000259" key="2">
    <source>
        <dbReference type="Pfam" id="PF13205"/>
    </source>
</evidence>
<dbReference type="InterPro" id="IPR032812">
    <property type="entry name" value="SbsA_Ig"/>
</dbReference>
<name>A0A243W893_9BACT</name>
<dbReference type="Gene3D" id="2.30.30.100">
    <property type="match status" value="3"/>
</dbReference>
<dbReference type="Pfam" id="PF18962">
    <property type="entry name" value="Por_Secre_tail"/>
    <property type="match status" value="1"/>
</dbReference>
<feature type="domain" description="SbsA Ig-like" evidence="2">
    <location>
        <begin position="446"/>
        <end position="543"/>
    </location>
</feature>
<evidence type="ECO:0000259" key="4">
    <source>
        <dbReference type="Pfam" id="PF19078"/>
    </source>
</evidence>
<dbReference type="InterPro" id="IPR044048">
    <property type="entry name" value="Big_12"/>
</dbReference>
<evidence type="ECO:0000259" key="3">
    <source>
        <dbReference type="Pfam" id="PF18962"/>
    </source>
</evidence>
<organism evidence="5 6">
    <name type="scientific">Hymenobacter crusticola</name>
    <dbReference type="NCBI Taxonomy" id="1770526"/>
    <lineage>
        <taxon>Bacteria</taxon>
        <taxon>Pseudomonadati</taxon>
        <taxon>Bacteroidota</taxon>
        <taxon>Cytophagia</taxon>
        <taxon>Cytophagales</taxon>
        <taxon>Hymenobacteraceae</taxon>
        <taxon>Hymenobacter</taxon>
    </lineage>
</organism>
<dbReference type="SUPFAM" id="SSF69318">
    <property type="entry name" value="Integrin alpha N-terminal domain"/>
    <property type="match status" value="1"/>
</dbReference>
<dbReference type="InterPro" id="IPR026444">
    <property type="entry name" value="Secre_tail"/>
</dbReference>
<accession>A0A243W893</accession>
<gene>
    <name evidence="5" type="ORF">BXP70_22715</name>
</gene>
<comment type="caution">
    <text evidence="5">The sequence shown here is derived from an EMBL/GenBank/DDBJ whole genome shotgun (WGS) entry which is preliminary data.</text>
</comment>
<evidence type="ECO:0000256" key="1">
    <source>
        <dbReference type="ARBA" id="ARBA00022729"/>
    </source>
</evidence>